<keyword evidence="1" id="KW-1133">Transmembrane helix</keyword>
<evidence type="ECO:0000313" key="2">
    <source>
        <dbReference type="EMBL" id="KAF2868477.1"/>
    </source>
</evidence>
<comment type="caution">
    <text evidence="2">The sequence shown here is derived from an EMBL/GenBank/DDBJ whole genome shotgun (WGS) entry which is preliminary data.</text>
</comment>
<gene>
    <name evidence="2" type="ORF">BDV95DRAFT_579923</name>
</gene>
<evidence type="ECO:0000256" key="1">
    <source>
        <dbReference type="SAM" id="Phobius"/>
    </source>
</evidence>
<feature type="transmembrane region" description="Helical" evidence="1">
    <location>
        <begin position="44"/>
        <end position="67"/>
    </location>
</feature>
<dbReference type="EMBL" id="JAADJZ010000019">
    <property type="protein sequence ID" value="KAF2868477.1"/>
    <property type="molecule type" value="Genomic_DNA"/>
</dbReference>
<dbReference type="AlphaFoldDB" id="A0A7C8I1P0"/>
<name>A0A7C8I1P0_9PLEO</name>
<dbReference type="OrthoDB" id="3561793at2759"/>
<keyword evidence="1" id="KW-0812">Transmembrane</keyword>
<keyword evidence="1" id="KW-0472">Membrane</keyword>
<reference evidence="2 3" key="1">
    <citation type="submission" date="2020-01" db="EMBL/GenBank/DDBJ databases">
        <authorList>
            <consortium name="DOE Joint Genome Institute"/>
            <person name="Haridas S."/>
            <person name="Albert R."/>
            <person name="Binder M."/>
            <person name="Bloem J."/>
            <person name="Labutti K."/>
            <person name="Salamov A."/>
            <person name="Andreopoulos B."/>
            <person name="Baker S.E."/>
            <person name="Barry K."/>
            <person name="Bills G."/>
            <person name="Bluhm B.H."/>
            <person name="Cannon C."/>
            <person name="Castanera R."/>
            <person name="Culley D.E."/>
            <person name="Daum C."/>
            <person name="Ezra D."/>
            <person name="Gonzalez J.B."/>
            <person name="Henrissat B."/>
            <person name="Kuo A."/>
            <person name="Liang C."/>
            <person name="Lipzen A."/>
            <person name="Lutzoni F."/>
            <person name="Magnuson J."/>
            <person name="Mondo S."/>
            <person name="Nolan M."/>
            <person name="Ohm R."/>
            <person name="Pangilinan J."/>
            <person name="Park H.-J.H."/>
            <person name="Ramirez L."/>
            <person name="Alfaro M."/>
            <person name="Sun H."/>
            <person name="Tritt A."/>
            <person name="Yoshinaga Y."/>
            <person name="Zwiers L.-H.L."/>
            <person name="Turgeon B.G."/>
            <person name="Goodwin S.B."/>
            <person name="Spatafora J.W."/>
            <person name="Crous P.W."/>
            <person name="Grigoriev I.V."/>
        </authorList>
    </citation>
    <scope>NUCLEOTIDE SEQUENCE [LARGE SCALE GENOMIC DNA]</scope>
    <source>
        <strain evidence="2 3">CBS 611.86</strain>
    </source>
</reference>
<dbReference type="Proteomes" id="UP000481861">
    <property type="component" value="Unassembled WGS sequence"/>
</dbReference>
<protein>
    <submittedName>
        <fullName evidence="2">Uncharacterized protein</fullName>
    </submittedName>
</protein>
<accession>A0A7C8I1P0</accession>
<evidence type="ECO:0000313" key="3">
    <source>
        <dbReference type="Proteomes" id="UP000481861"/>
    </source>
</evidence>
<proteinExistence type="predicted"/>
<organism evidence="2 3">
    <name type="scientific">Massariosphaeria phaeospora</name>
    <dbReference type="NCBI Taxonomy" id="100035"/>
    <lineage>
        <taxon>Eukaryota</taxon>
        <taxon>Fungi</taxon>
        <taxon>Dikarya</taxon>
        <taxon>Ascomycota</taxon>
        <taxon>Pezizomycotina</taxon>
        <taxon>Dothideomycetes</taxon>
        <taxon>Pleosporomycetidae</taxon>
        <taxon>Pleosporales</taxon>
        <taxon>Pleosporales incertae sedis</taxon>
        <taxon>Massariosphaeria</taxon>
    </lineage>
</organism>
<feature type="transmembrane region" description="Helical" evidence="1">
    <location>
        <begin position="79"/>
        <end position="99"/>
    </location>
</feature>
<sequence>MQLPKGATLNEYPPEVQAQLARKPLWPPPAGVKSNFVNPEDRRVLQISITTIFLVIALLFFFNRVYVKLVLTKRKTWDDALLLIAVLLGVAHYCISTWGTEHLQNRRR</sequence>
<keyword evidence="3" id="KW-1185">Reference proteome</keyword>